<name>A0ABT4Z0S9_HALEZ</name>
<accession>A0ABT4Z0S9</accession>
<dbReference type="Proteomes" id="UP001210528">
    <property type="component" value="Unassembled WGS sequence"/>
</dbReference>
<dbReference type="EMBL" id="JAQLUK010000002">
    <property type="protein sequence ID" value="MDB2291221.1"/>
    <property type="molecule type" value="Genomic_DNA"/>
</dbReference>
<evidence type="ECO:0000313" key="3">
    <source>
        <dbReference type="Proteomes" id="UP001210528"/>
    </source>
</evidence>
<protein>
    <submittedName>
        <fullName evidence="2">Uncharacterized protein</fullName>
    </submittedName>
</protein>
<dbReference type="RefSeq" id="WP_271941937.1">
    <property type="nucleotide sequence ID" value="NZ_JAQLTZ010000001.1"/>
</dbReference>
<evidence type="ECO:0000313" key="2">
    <source>
        <dbReference type="EMBL" id="MDB2291221.1"/>
    </source>
</evidence>
<keyword evidence="3" id="KW-1185">Reference proteome</keyword>
<reference evidence="2 3" key="1">
    <citation type="submission" date="2023-01" db="EMBL/GenBank/DDBJ databases">
        <title>Halorubrum ezzemoulense from Santa Pola, Spain.</title>
        <authorList>
            <person name="Feng Y."/>
            <person name="Louyakis A.S."/>
            <person name="Gogarten J.P."/>
        </authorList>
    </citation>
    <scope>NUCLEOTIDE SEQUENCE [LARGE SCALE GENOMIC DNA]</scope>
    <source>
        <strain evidence="2 3">AMM015</strain>
    </source>
</reference>
<organism evidence="2 3">
    <name type="scientific">Halorubrum ezzemoulense</name>
    <name type="common">Halorubrum chaoviator</name>
    <dbReference type="NCBI Taxonomy" id="337243"/>
    <lineage>
        <taxon>Archaea</taxon>
        <taxon>Methanobacteriati</taxon>
        <taxon>Methanobacteriota</taxon>
        <taxon>Stenosarchaea group</taxon>
        <taxon>Halobacteria</taxon>
        <taxon>Halobacteriales</taxon>
        <taxon>Haloferacaceae</taxon>
        <taxon>Halorubrum</taxon>
    </lineage>
</organism>
<feature type="region of interest" description="Disordered" evidence="1">
    <location>
        <begin position="1"/>
        <end position="22"/>
    </location>
</feature>
<sequence length="200" mass="22283">MSNPRTGPEAYSMPIDTEDGETVADDKIITLDAHTGEPLTEHPQYQQPTLEPEDLKTIARELNEVGEQQLAIDVQTARQALENNPEHELTFTAIDLNQLVVAMAVAHTKCVYDEDMEGMRAILQLGRVINESADTLLAEGAQWTDMPGVRPAEPEDNKEYINPFAVVTNKQRLSFVDTHGDQLSREELQKEQDSSNIVGK</sequence>
<comment type="caution">
    <text evidence="2">The sequence shown here is derived from an EMBL/GenBank/DDBJ whole genome shotgun (WGS) entry which is preliminary data.</text>
</comment>
<proteinExistence type="predicted"/>
<gene>
    <name evidence="2" type="ORF">PM085_02810</name>
</gene>
<evidence type="ECO:0000256" key="1">
    <source>
        <dbReference type="SAM" id="MobiDB-lite"/>
    </source>
</evidence>